<sequence>MYIDSTNLYIDLTKYNTKAFTSLIASEKYDNCENFYQHLVEKKDIHRFFRKKSDSAKIH</sequence>
<keyword evidence="2" id="KW-1185">Reference proteome</keyword>
<evidence type="ECO:0000313" key="1">
    <source>
        <dbReference type="EMBL" id="SHO46670.1"/>
    </source>
</evidence>
<gene>
    <name evidence="1" type="ORF">SAMN02745217_01248</name>
</gene>
<name>A0A1M7Y3C2_9FIRM</name>
<dbReference type="AlphaFoldDB" id="A0A1M7Y3C2"/>
<dbReference type="Proteomes" id="UP000184612">
    <property type="component" value="Unassembled WGS sequence"/>
</dbReference>
<proteinExistence type="predicted"/>
<dbReference type="EMBL" id="FRFD01000004">
    <property type="protein sequence ID" value="SHO46670.1"/>
    <property type="molecule type" value="Genomic_DNA"/>
</dbReference>
<accession>A0A1M7Y3C2</accession>
<reference evidence="1 2" key="1">
    <citation type="submission" date="2016-12" db="EMBL/GenBank/DDBJ databases">
        <authorList>
            <person name="Song W.-J."/>
            <person name="Kurnit D.M."/>
        </authorList>
    </citation>
    <scope>NUCLEOTIDE SEQUENCE [LARGE SCALE GENOMIC DNA]</scope>
    <source>
        <strain evidence="1 2">DSM 12503</strain>
    </source>
</reference>
<evidence type="ECO:0000313" key="2">
    <source>
        <dbReference type="Proteomes" id="UP000184612"/>
    </source>
</evidence>
<protein>
    <submittedName>
        <fullName evidence="1">Uncharacterized protein</fullName>
    </submittedName>
</protein>
<organism evidence="1 2">
    <name type="scientific">Anaerocolumna xylanovorans DSM 12503</name>
    <dbReference type="NCBI Taxonomy" id="1121345"/>
    <lineage>
        <taxon>Bacteria</taxon>
        <taxon>Bacillati</taxon>
        <taxon>Bacillota</taxon>
        <taxon>Clostridia</taxon>
        <taxon>Lachnospirales</taxon>
        <taxon>Lachnospiraceae</taxon>
        <taxon>Anaerocolumna</taxon>
    </lineage>
</organism>